<comment type="caution">
    <text evidence="2">The sequence shown here is derived from an EMBL/GenBank/DDBJ whole genome shotgun (WGS) entry which is preliminary data.</text>
</comment>
<evidence type="ECO:0000313" key="2">
    <source>
        <dbReference type="EMBL" id="KAK6985084.1"/>
    </source>
</evidence>
<sequence length="426" mass="47650">MRGEHETPQGLSMRWNRRNNRACQISRFRPNSKTQLAKSESEVGTKLEHDLHPIFASQLCVQPSLASNFQTLAQLLKDRRFAQIRGTKLVKKNWDLLALRRAEIGKVFLGDIATGARGTFRSPKVVIAPKGFIETLRDQNWTAGSTVNRLPDSHTIYAIPPQNGLHLLGAQHAAPLAERMKRDPYEEEADAEEVFRELVPSIPFGAGVKKEEESDVGVHVQLESDIPFGAGVKKEEESDVDVHVKLESGGIKEEEYDPSPEMRKIFAEFQKAIRDGNGAQAEQQSSCDMEYGRELDIAKSPTIAASSSVQPPNKRRRRSEFTFTQPSHCTLRRRRVPGDNSAPSNTHDMLAWRTCTCGTLLPPPDVHHDGKVGEYFGDEGDSYVSAAGGPAIEIWKGRILDLHAGEEKQDRLVKEIFKNGKLDWRV</sequence>
<feature type="region of interest" description="Disordered" evidence="1">
    <location>
        <begin position="302"/>
        <end position="324"/>
    </location>
</feature>
<gene>
    <name evidence="2" type="ORF">R3P38DRAFT_2805814</name>
</gene>
<protein>
    <submittedName>
        <fullName evidence="2">Uncharacterized protein</fullName>
    </submittedName>
</protein>
<dbReference type="Proteomes" id="UP001362999">
    <property type="component" value="Unassembled WGS sequence"/>
</dbReference>
<reference evidence="2 3" key="1">
    <citation type="journal article" date="2024" name="J Genomics">
        <title>Draft genome sequencing and assembly of Favolaschia claudopus CIRM-BRFM 2984 isolated from oak limbs.</title>
        <authorList>
            <person name="Navarro D."/>
            <person name="Drula E."/>
            <person name="Chaduli D."/>
            <person name="Cazenave R."/>
            <person name="Ahrendt S."/>
            <person name="Wang J."/>
            <person name="Lipzen A."/>
            <person name="Daum C."/>
            <person name="Barry K."/>
            <person name="Grigoriev I.V."/>
            <person name="Favel A."/>
            <person name="Rosso M.N."/>
            <person name="Martin F."/>
        </authorList>
    </citation>
    <scope>NUCLEOTIDE SEQUENCE [LARGE SCALE GENOMIC DNA]</scope>
    <source>
        <strain evidence="2 3">CIRM-BRFM 2984</strain>
    </source>
</reference>
<evidence type="ECO:0000313" key="3">
    <source>
        <dbReference type="Proteomes" id="UP001362999"/>
    </source>
</evidence>
<proteinExistence type="predicted"/>
<organism evidence="2 3">
    <name type="scientific">Favolaschia claudopus</name>
    <dbReference type="NCBI Taxonomy" id="2862362"/>
    <lineage>
        <taxon>Eukaryota</taxon>
        <taxon>Fungi</taxon>
        <taxon>Dikarya</taxon>
        <taxon>Basidiomycota</taxon>
        <taxon>Agaricomycotina</taxon>
        <taxon>Agaricomycetes</taxon>
        <taxon>Agaricomycetidae</taxon>
        <taxon>Agaricales</taxon>
        <taxon>Marasmiineae</taxon>
        <taxon>Mycenaceae</taxon>
        <taxon>Favolaschia</taxon>
    </lineage>
</organism>
<dbReference type="AlphaFoldDB" id="A0AAV9ZLH9"/>
<dbReference type="EMBL" id="JAWWNJ010000132">
    <property type="protein sequence ID" value="KAK6985084.1"/>
    <property type="molecule type" value="Genomic_DNA"/>
</dbReference>
<keyword evidence="3" id="KW-1185">Reference proteome</keyword>
<evidence type="ECO:0000256" key="1">
    <source>
        <dbReference type="SAM" id="MobiDB-lite"/>
    </source>
</evidence>
<accession>A0AAV9ZLH9</accession>
<name>A0AAV9ZLH9_9AGAR</name>